<dbReference type="RefSeq" id="WP_136990028.1">
    <property type="nucleotide sequence ID" value="NZ_SZPQ01000011.1"/>
</dbReference>
<dbReference type="GO" id="GO:0016301">
    <property type="term" value="F:kinase activity"/>
    <property type="evidence" value="ECO:0007669"/>
    <property type="project" value="UniProtKB-KW"/>
</dbReference>
<name>A0ABY2SLJ8_9HYPH</name>
<evidence type="ECO:0000259" key="1">
    <source>
        <dbReference type="Pfam" id="PF01869"/>
    </source>
</evidence>
<dbReference type="PANTHER" id="PTHR43190">
    <property type="entry name" value="N-ACETYL-D-GLUCOSAMINE KINASE"/>
    <property type="match status" value="1"/>
</dbReference>
<sequence>MQVDYYLGVDGGGTQCRSRLIDGNNQVLAEHSGGAANIYSSFYDAMSNVSRLVADTLQAASLPEEALGRTSVVFGLAGANVTESRRRAQAWPTPYARSRILSDVEIACLGAHRGLPGAVLIVGTGSQGAAWNGSQFYCLGGWGMALSDQGSGAVLGQRAMRLALQSHEAMIPSTALTRALMAQFNNSPENLLRWSSTATPADWGRCVPLIFKLAGKGDKVGQRLLKKTVDEIKQMVLRLTDYVGKPLCLMGGLAQPIMPWLAPDIRRKIVPAQGDALDGALLLASKS</sequence>
<keyword evidence="3" id="KW-1185">Reference proteome</keyword>
<dbReference type="PANTHER" id="PTHR43190:SF3">
    <property type="entry name" value="N-ACETYL-D-GLUCOSAMINE KINASE"/>
    <property type="match status" value="1"/>
</dbReference>
<dbReference type="Gene3D" id="3.30.420.40">
    <property type="match status" value="2"/>
</dbReference>
<dbReference type="InterPro" id="IPR043129">
    <property type="entry name" value="ATPase_NBD"/>
</dbReference>
<dbReference type="InterPro" id="IPR002731">
    <property type="entry name" value="ATPase_BadF"/>
</dbReference>
<protein>
    <submittedName>
        <fullName evidence="2">N-acetylglucosamine kinase</fullName>
    </submittedName>
</protein>
<proteinExistence type="predicted"/>
<evidence type="ECO:0000313" key="2">
    <source>
        <dbReference type="EMBL" id="TKI06588.1"/>
    </source>
</evidence>
<gene>
    <name evidence="2" type="ORF">FCN80_10090</name>
</gene>
<dbReference type="SUPFAM" id="SSF53067">
    <property type="entry name" value="Actin-like ATPase domain"/>
    <property type="match status" value="2"/>
</dbReference>
<reference evidence="2 3" key="1">
    <citation type="submission" date="2019-04" db="EMBL/GenBank/DDBJ databases">
        <authorList>
            <person name="Li M."/>
            <person name="Gao C."/>
        </authorList>
    </citation>
    <scope>NUCLEOTIDE SEQUENCE [LARGE SCALE GENOMIC DNA]</scope>
    <source>
        <strain evidence="2 3">BGMRC 2031</strain>
    </source>
</reference>
<dbReference type="Pfam" id="PF01869">
    <property type="entry name" value="BcrAD_BadFG"/>
    <property type="match status" value="1"/>
</dbReference>
<evidence type="ECO:0000313" key="3">
    <source>
        <dbReference type="Proteomes" id="UP000305202"/>
    </source>
</evidence>
<keyword evidence="2" id="KW-0418">Kinase</keyword>
<organism evidence="2 3">
    <name type="scientific">Martelella alba</name>
    <dbReference type="NCBI Taxonomy" id="2590451"/>
    <lineage>
        <taxon>Bacteria</taxon>
        <taxon>Pseudomonadati</taxon>
        <taxon>Pseudomonadota</taxon>
        <taxon>Alphaproteobacteria</taxon>
        <taxon>Hyphomicrobiales</taxon>
        <taxon>Aurantimonadaceae</taxon>
        <taxon>Martelella</taxon>
    </lineage>
</organism>
<dbReference type="CDD" id="cd24082">
    <property type="entry name" value="ASKHA_NBD_GspK-like"/>
    <property type="match status" value="1"/>
</dbReference>
<dbReference type="InterPro" id="IPR052519">
    <property type="entry name" value="Euk-type_GlcNAc_Kinase"/>
</dbReference>
<feature type="domain" description="ATPase BadF/BadG/BcrA/BcrD type" evidence="1">
    <location>
        <begin position="7"/>
        <end position="284"/>
    </location>
</feature>
<keyword evidence="2" id="KW-0808">Transferase</keyword>
<dbReference type="Proteomes" id="UP000305202">
    <property type="component" value="Unassembled WGS sequence"/>
</dbReference>
<comment type="caution">
    <text evidence="2">The sequence shown here is derived from an EMBL/GenBank/DDBJ whole genome shotgun (WGS) entry which is preliminary data.</text>
</comment>
<dbReference type="EMBL" id="SZPQ01000011">
    <property type="protein sequence ID" value="TKI06588.1"/>
    <property type="molecule type" value="Genomic_DNA"/>
</dbReference>
<accession>A0ABY2SLJ8</accession>